<keyword evidence="14" id="KW-1185">Reference proteome</keyword>
<dbReference type="InterPro" id="IPR006028">
    <property type="entry name" value="GABAA/Glycine_rcpt"/>
</dbReference>
<evidence type="ECO:0000313" key="14">
    <source>
        <dbReference type="Proteomes" id="UP000035680"/>
    </source>
</evidence>
<feature type="domain" description="Neurotransmitter-gated ion-channel transmembrane" evidence="13">
    <location>
        <begin position="265"/>
        <end position="470"/>
    </location>
</feature>
<keyword evidence="4" id="KW-1003">Cell membrane</keyword>
<dbReference type="CDD" id="cd18993">
    <property type="entry name" value="LGIC_ECD_GluCl"/>
    <property type="match status" value="1"/>
</dbReference>
<evidence type="ECO:0000259" key="12">
    <source>
        <dbReference type="Pfam" id="PF02931"/>
    </source>
</evidence>
<evidence type="ECO:0000259" key="13">
    <source>
        <dbReference type="Pfam" id="PF02932"/>
    </source>
</evidence>
<protein>
    <submittedName>
        <fullName evidence="15">GluClalpha (inferred by orthology to a D. melanogaster protein)</fullName>
    </submittedName>
</protein>
<dbReference type="SUPFAM" id="SSF90112">
    <property type="entry name" value="Neurotransmitter-gated ion-channel transmembrane pore"/>
    <property type="match status" value="1"/>
</dbReference>
<dbReference type="WBParaSite" id="SVE_0564500.1">
    <property type="protein sequence ID" value="SVE_0564500.1"/>
    <property type="gene ID" value="SVE_0564500"/>
</dbReference>
<comment type="subcellular location">
    <subcellularLocation>
        <location evidence="2">Cell membrane</location>
    </subcellularLocation>
    <subcellularLocation>
        <location evidence="1">Membrane</location>
        <topology evidence="1">Multi-pass membrane protein</topology>
    </subcellularLocation>
</comment>
<keyword evidence="10 11" id="KW-0407">Ion channel</keyword>
<evidence type="ECO:0000256" key="6">
    <source>
        <dbReference type="ARBA" id="ARBA00022729"/>
    </source>
</evidence>
<dbReference type="InterPro" id="IPR006202">
    <property type="entry name" value="Neur_chan_lig-bd"/>
</dbReference>
<dbReference type="PROSITE" id="PS00236">
    <property type="entry name" value="NEUROTR_ION_CHANNEL"/>
    <property type="match status" value="1"/>
</dbReference>
<evidence type="ECO:0000313" key="15">
    <source>
        <dbReference type="WBParaSite" id="SVE_0564500.1"/>
    </source>
</evidence>
<evidence type="ECO:0000256" key="1">
    <source>
        <dbReference type="ARBA" id="ARBA00004141"/>
    </source>
</evidence>
<dbReference type="PRINTS" id="PR00253">
    <property type="entry name" value="GABAARECEPTR"/>
</dbReference>
<feature type="domain" description="Neurotransmitter-gated ion-channel ligand-binding" evidence="12">
    <location>
        <begin position="34"/>
        <end position="257"/>
    </location>
</feature>
<reference evidence="15" key="2">
    <citation type="submission" date="2015-08" db="UniProtKB">
        <authorList>
            <consortium name="WormBaseParasite"/>
        </authorList>
    </citation>
    <scope>IDENTIFICATION</scope>
</reference>
<evidence type="ECO:0000256" key="9">
    <source>
        <dbReference type="ARBA" id="ARBA00023136"/>
    </source>
</evidence>
<organism evidence="14 15">
    <name type="scientific">Strongyloides venezuelensis</name>
    <name type="common">Threadworm</name>
    <dbReference type="NCBI Taxonomy" id="75913"/>
    <lineage>
        <taxon>Eukaryota</taxon>
        <taxon>Metazoa</taxon>
        <taxon>Ecdysozoa</taxon>
        <taxon>Nematoda</taxon>
        <taxon>Chromadorea</taxon>
        <taxon>Rhabditida</taxon>
        <taxon>Tylenchina</taxon>
        <taxon>Panagrolaimomorpha</taxon>
        <taxon>Strongyloidoidea</taxon>
        <taxon>Strongyloididae</taxon>
        <taxon>Strongyloides</taxon>
    </lineage>
</organism>
<accession>A0A0K0F9Z3</accession>
<feature type="chain" id="PRO_5022268847" evidence="11">
    <location>
        <begin position="28"/>
        <end position="515"/>
    </location>
</feature>
<feature type="signal peptide" evidence="11">
    <location>
        <begin position="1"/>
        <end position="27"/>
    </location>
</feature>
<evidence type="ECO:0000256" key="8">
    <source>
        <dbReference type="ARBA" id="ARBA00023065"/>
    </source>
</evidence>
<comment type="caution">
    <text evidence="11">Lacks conserved residue(s) required for the propagation of feature annotation.</text>
</comment>
<dbReference type="PRINTS" id="PR00252">
    <property type="entry name" value="NRIONCHANNEL"/>
</dbReference>
<dbReference type="InterPro" id="IPR006201">
    <property type="entry name" value="Neur_channel"/>
</dbReference>
<dbReference type="GO" id="GO:0005886">
    <property type="term" value="C:plasma membrane"/>
    <property type="evidence" value="ECO:0007669"/>
    <property type="project" value="UniProtKB-SubCell"/>
</dbReference>
<name>A0A0K0F9Z3_STRVS</name>
<dbReference type="InterPro" id="IPR036734">
    <property type="entry name" value="Neur_chan_lig-bd_sf"/>
</dbReference>
<evidence type="ECO:0000256" key="7">
    <source>
        <dbReference type="ARBA" id="ARBA00022989"/>
    </source>
</evidence>
<feature type="transmembrane region" description="Helical" evidence="11">
    <location>
        <begin position="457"/>
        <end position="478"/>
    </location>
</feature>
<dbReference type="InterPro" id="IPR018000">
    <property type="entry name" value="Neurotransmitter_ion_chnl_CS"/>
</dbReference>
<dbReference type="InterPro" id="IPR038050">
    <property type="entry name" value="Neuro_actylchol_rec"/>
</dbReference>
<evidence type="ECO:0000256" key="2">
    <source>
        <dbReference type="ARBA" id="ARBA00004236"/>
    </source>
</evidence>
<comment type="similarity">
    <text evidence="11">Belongs to the ligand-gated ion channel (TC 1.A.9) family.</text>
</comment>
<dbReference type="InterPro" id="IPR006029">
    <property type="entry name" value="Neurotrans-gated_channel_TM"/>
</dbReference>
<dbReference type="GO" id="GO:0004888">
    <property type="term" value="F:transmembrane signaling receptor activity"/>
    <property type="evidence" value="ECO:0007669"/>
    <property type="project" value="InterPro"/>
</dbReference>
<dbReference type="Pfam" id="PF02932">
    <property type="entry name" value="Neur_chan_memb"/>
    <property type="match status" value="1"/>
</dbReference>
<dbReference type="InterPro" id="IPR036719">
    <property type="entry name" value="Neuro-gated_channel_TM_sf"/>
</dbReference>
<evidence type="ECO:0000256" key="3">
    <source>
        <dbReference type="ARBA" id="ARBA00022448"/>
    </source>
</evidence>
<dbReference type="GO" id="GO:0005230">
    <property type="term" value="F:extracellular ligand-gated monoatomic ion channel activity"/>
    <property type="evidence" value="ECO:0007669"/>
    <property type="project" value="InterPro"/>
</dbReference>
<keyword evidence="8 11" id="KW-0406">Ion transport</keyword>
<dbReference type="Gene3D" id="1.20.58.390">
    <property type="entry name" value="Neurotransmitter-gated ion-channel transmembrane domain"/>
    <property type="match status" value="1"/>
</dbReference>
<dbReference type="AlphaFoldDB" id="A0A0K0F9Z3"/>
<evidence type="ECO:0000256" key="4">
    <source>
        <dbReference type="ARBA" id="ARBA00022475"/>
    </source>
</evidence>
<keyword evidence="9 11" id="KW-0472">Membrane</keyword>
<feature type="transmembrane region" description="Helical" evidence="11">
    <location>
        <begin position="258"/>
        <end position="282"/>
    </location>
</feature>
<dbReference type="SUPFAM" id="SSF63712">
    <property type="entry name" value="Nicotinic receptor ligand binding domain-like"/>
    <property type="match status" value="1"/>
</dbReference>
<feature type="transmembrane region" description="Helical" evidence="11">
    <location>
        <begin position="323"/>
        <end position="346"/>
    </location>
</feature>
<dbReference type="Proteomes" id="UP000035680">
    <property type="component" value="Unassembled WGS sequence"/>
</dbReference>
<dbReference type="FunFam" id="2.70.170.10:FF:000038">
    <property type="entry name" value="Glutamate-gated chloride channel alpha"/>
    <property type="match status" value="1"/>
</dbReference>
<dbReference type="Gene3D" id="2.70.170.10">
    <property type="entry name" value="Neurotransmitter-gated ion-channel ligand-binding domain"/>
    <property type="match status" value="1"/>
</dbReference>
<dbReference type="STRING" id="75913.A0A0K0F9Z3"/>
<evidence type="ECO:0000256" key="5">
    <source>
        <dbReference type="ARBA" id="ARBA00022692"/>
    </source>
</evidence>
<dbReference type="CDD" id="cd19049">
    <property type="entry name" value="LGIC_TM_anion"/>
    <property type="match status" value="1"/>
</dbReference>
<keyword evidence="3 11" id="KW-0813">Transport</keyword>
<sequence>MISSVHYKIFNCKFLIIILLYSINVDCTKKRLEEQEVISHILKDYDSRVRPRGTNNSWPDTGGPVEVSVNIYLRSISKIDDVNMEYSTQFTFREQWKDERLAYERLADENTQIPPFLILINDEDSEESQSIWTPDSFFNEKEARRHLVDKPNVLMRIYPNGEILYSVRLSMVFSCLMKLHNYPVDKQVCYLDIASYAYTTDDIKYEWKAANPIQKKAGLEKSLPSFELYDIQTDYCTSKTNTGEYSCLRTKLLLRREYSYYLIQLYIPCCMIVVVSWVSFWLDKDCVPARIFLGATTFLTMTTQASGANAKLPPVSYIKAVDIWIGVCLFFIFGALLEYALVNYYARLEIMRKEKAKRRPLIKNNENILVEDNKIYKFPCIQPAIESINNFNQFNDHYESNLDNMTFNFIDKLQTTPSLNLDLTIISTESYFSKFTKKVKAARVIFINSDVSKKVDLISRIAFPFFFICFIEGIIKILQPLSILKESVCLHSLMVVWPFIGVARPPATCIPADTC</sequence>
<dbReference type="Pfam" id="PF02931">
    <property type="entry name" value="Neur_chan_LBD"/>
    <property type="match status" value="1"/>
</dbReference>
<evidence type="ECO:0000256" key="11">
    <source>
        <dbReference type="RuleBase" id="RU000687"/>
    </source>
</evidence>
<keyword evidence="6 11" id="KW-0732">Signal</keyword>
<keyword evidence="7 11" id="KW-1133">Transmembrane helix</keyword>
<keyword evidence="5 11" id="KW-0812">Transmembrane</keyword>
<proteinExistence type="inferred from homology"/>
<dbReference type="NCBIfam" id="TIGR00860">
    <property type="entry name" value="LIC"/>
    <property type="match status" value="1"/>
</dbReference>
<dbReference type="PANTHER" id="PTHR18945">
    <property type="entry name" value="NEUROTRANSMITTER GATED ION CHANNEL"/>
    <property type="match status" value="1"/>
</dbReference>
<evidence type="ECO:0000256" key="10">
    <source>
        <dbReference type="ARBA" id="ARBA00023303"/>
    </source>
</evidence>
<reference evidence="14" key="1">
    <citation type="submission" date="2014-07" db="EMBL/GenBank/DDBJ databases">
        <authorList>
            <person name="Martin A.A"/>
            <person name="De Silva N."/>
        </authorList>
    </citation>
    <scope>NUCLEOTIDE SEQUENCE</scope>
</reference>